<dbReference type="Pfam" id="PF01339">
    <property type="entry name" value="CheB_methylest"/>
    <property type="match status" value="1"/>
</dbReference>
<dbReference type="GO" id="GO:0000156">
    <property type="term" value="F:phosphorelay response regulator activity"/>
    <property type="evidence" value="ECO:0007669"/>
    <property type="project" value="InterPro"/>
</dbReference>
<evidence type="ECO:0000313" key="10">
    <source>
        <dbReference type="EMBL" id="QVV87468.1"/>
    </source>
</evidence>
<comment type="catalytic activity">
    <reaction evidence="4 5">
        <text>[protein]-L-glutamate 5-O-methyl ester + H2O = L-glutamyl-[protein] + methanol + H(+)</text>
        <dbReference type="Rhea" id="RHEA:23236"/>
        <dbReference type="Rhea" id="RHEA-COMP:10208"/>
        <dbReference type="Rhea" id="RHEA-COMP:10311"/>
        <dbReference type="ChEBI" id="CHEBI:15377"/>
        <dbReference type="ChEBI" id="CHEBI:15378"/>
        <dbReference type="ChEBI" id="CHEBI:17790"/>
        <dbReference type="ChEBI" id="CHEBI:29973"/>
        <dbReference type="ChEBI" id="CHEBI:82795"/>
        <dbReference type="EC" id="3.1.1.61"/>
    </reaction>
</comment>
<feature type="domain" description="CheB-type methylesterase" evidence="9">
    <location>
        <begin position="158"/>
        <end position="322"/>
    </location>
</feature>
<evidence type="ECO:0000259" key="8">
    <source>
        <dbReference type="PROSITE" id="PS50110"/>
    </source>
</evidence>
<evidence type="ECO:0000259" key="9">
    <source>
        <dbReference type="PROSITE" id="PS50122"/>
    </source>
</evidence>
<dbReference type="PROSITE" id="PS50110">
    <property type="entry name" value="RESPONSE_REGULATORY"/>
    <property type="match status" value="1"/>
</dbReference>
<comment type="PTM">
    <text evidence="5">Phosphorylated by CheA. Phosphorylation of the N-terminal regulatory domain activates the methylesterase activity.</text>
</comment>
<keyword evidence="2 5" id="KW-0145">Chemotaxis</keyword>
<dbReference type="SMART" id="SM00448">
    <property type="entry name" value="REC"/>
    <property type="match status" value="1"/>
</dbReference>
<reference evidence="10 11" key="1">
    <citation type="submission" date="2021-05" db="EMBL/GenBank/DDBJ databases">
        <title>A novel Methanospirillum isolate from a pyrite-forming mixed culture.</title>
        <authorList>
            <person name="Bunk B."/>
            <person name="Sproer C."/>
            <person name="Spring S."/>
            <person name="Pester M."/>
        </authorList>
    </citation>
    <scope>NUCLEOTIDE SEQUENCE [LARGE SCALE GENOMIC DNA]</scope>
    <source>
        <strain evidence="10 11">J.3.6.1-F.2.7.3</strain>
    </source>
</reference>
<dbReference type="GO" id="GO:0008984">
    <property type="term" value="F:protein-glutamate methylesterase activity"/>
    <property type="evidence" value="ECO:0007669"/>
    <property type="project" value="UniProtKB-UniRule"/>
</dbReference>
<accession>A0A8E7AZ26</accession>
<dbReference type="GO" id="GO:0006935">
    <property type="term" value="P:chemotaxis"/>
    <property type="evidence" value="ECO:0007669"/>
    <property type="project" value="UniProtKB-UniRule"/>
</dbReference>
<dbReference type="PIRSF" id="PIRSF000876">
    <property type="entry name" value="RR_chemtxs_CheB"/>
    <property type="match status" value="1"/>
</dbReference>
<keyword evidence="5 7" id="KW-0597">Phosphoprotein</keyword>
<dbReference type="InterPro" id="IPR035909">
    <property type="entry name" value="CheB_C"/>
</dbReference>
<dbReference type="Pfam" id="PF00072">
    <property type="entry name" value="Response_reg"/>
    <property type="match status" value="1"/>
</dbReference>
<dbReference type="GO" id="GO:0008168">
    <property type="term" value="F:methyltransferase activity"/>
    <property type="evidence" value="ECO:0007669"/>
    <property type="project" value="UniProtKB-KW"/>
</dbReference>
<dbReference type="EMBL" id="CP075546">
    <property type="protein sequence ID" value="QVV87468.1"/>
    <property type="molecule type" value="Genomic_DNA"/>
</dbReference>
<dbReference type="EC" id="3.5.1.44" evidence="5"/>
<dbReference type="GO" id="GO:0050568">
    <property type="term" value="F:protein-glutamine glutaminase activity"/>
    <property type="evidence" value="ECO:0007669"/>
    <property type="project" value="UniProtKB-UniRule"/>
</dbReference>
<organism evidence="10 11">
    <name type="scientific">Methanospirillum purgamenti</name>
    <dbReference type="NCBI Taxonomy" id="2834276"/>
    <lineage>
        <taxon>Archaea</taxon>
        <taxon>Methanobacteriati</taxon>
        <taxon>Methanobacteriota</taxon>
        <taxon>Stenosarchaea group</taxon>
        <taxon>Methanomicrobia</taxon>
        <taxon>Methanomicrobiales</taxon>
        <taxon>Methanospirillaceae</taxon>
        <taxon>Methanospirillum</taxon>
    </lineage>
</organism>
<feature type="active site" evidence="5 6">
    <location>
        <position position="290"/>
    </location>
</feature>
<dbReference type="InterPro" id="IPR000673">
    <property type="entry name" value="Sig_transdc_resp-reg_Me-estase"/>
</dbReference>
<sequence length="349" mass="38172">MIRVLLVDDSEVTLMVLQSIIEKEPDISVIGRAKNGREAIALASRWAPDIITMDINMPDLDGFVTTRKIMENTPTPIIIVSGIDNLEEIRASFRAVEAGALGVFRKPPGYDDPEFRSASFELISAIRTFSEVKVIRRRSSRNNGNLNEPEKITVPFRISQDIRVVLIGASTGGPQAVQEILQNMKPDFSLPMVLVQHMSPGFIEGLGLWLKESTGFQTKIAEEGETIVPGVLYIAPDGKHTGITSDLSIEFSNAEPEHNLRPSVSYLFRSAAKNLGSKSLGVLLTGMGSDGAEELLQIRQKGGCTIIQDRESSFVYGMPGAADARHAGMFSLPPKQIAEFLYSLSLRSL</sequence>
<dbReference type="PANTHER" id="PTHR42872:SF6">
    <property type="entry name" value="PROTEIN-GLUTAMATE METHYLESTERASE_PROTEIN-GLUTAMINE GLUTAMINASE"/>
    <property type="match status" value="1"/>
</dbReference>
<keyword evidence="10" id="KW-0808">Transferase</keyword>
<dbReference type="Gene3D" id="3.40.50.180">
    <property type="entry name" value="Methylesterase CheB, C-terminal domain"/>
    <property type="match status" value="1"/>
</dbReference>
<protein>
    <recommendedName>
        <fullName evidence="5">Protein-glutamate methylesterase/protein-glutamine glutaminase</fullName>
        <ecNumber evidence="5">3.1.1.61</ecNumber>
        <ecNumber evidence="5">3.5.1.44</ecNumber>
    </recommendedName>
</protein>
<comment type="function">
    <text evidence="5">Involved in chemotaxis. Part of a chemotaxis signal transduction system that modulates chemotaxis in response to various stimuli. Catalyzes the demethylation of specific methylglutamate residues introduced into the chemoreceptors (methyl-accepting chemotaxis proteins or MCP) by CheR. Also mediates the irreversible deamidation of specific glutamine residues to glutamic acid.</text>
</comment>
<comment type="domain">
    <text evidence="5">Contains a C-terminal catalytic domain, and an N-terminal region which modulates catalytic activity.</text>
</comment>
<proteinExistence type="inferred from homology"/>
<dbReference type="CDD" id="cd17541">
    <property type="entry name" value="REC_CheB-like"/>
    <property type="match status" value="1"/>
</dbReference>
<feature type="domain" description="Response regulatory" evidence="8">
    <location>
        <begin position="3"/>
        <end position="121"/>
    </location>
</feature>
<dbReference type="PANTHER" id="PTHR42872">
    <property type="entry name" value="PROTEIN-GLUTAMATE METHYLESTERASE/PROTEIN-GLUTAMINE GLUTAMINASE"/>
    <property type="match status" value="1"/>
</dbReference>
<dbReference type="SUPFAM" id="SSF52172">
    <property type="entry name" value="CheY-like"/>
    <property type="match status" value="1"/>
</dbReference>
<evidence type="ECO:0000256" key="4">
    <source>
        <dbReference type="ARBA" id="ARBA00048267"/>
    </source>
</evidence>
<dbReference type="EC" id="3.1.1.61" evidence="5"/>
<dbReference type="KEGG" id="mrtj:KHC33_08755"/>
<keyword evidence="11" id="KW-1185">Reference proteome</keyword>
<dbReference type="HAMAP" id="MF_00099">
    <property type="entry name" value="CheB_chemtxs"/>
    <property type="match status" value="1"/>
</dbReference>
<keyword evidence="10" id="KW-0489">Methyltransferase</keyword>
<feature type="modified residue" description="4-aspartylphosphate" evidence="5 7">
    <location>
        <position position="54"/>
    </location>
</feature>
<evidence type="ECO:0000256" key="3">
    <source>
        <dbReference type="ARBA" id="ARBA00022801"/>
    </source>
</evidence>
<comment type="subcellular location">
    <subcellularLocation>
        <location evidence="5">Cytoplasm</location>
    </subcellularLocation>
</comment>
<feature type="active site" evidence="5 6">
    <location>
        <position position="170"/>
    </location>
</feature>
<evidence type="ECO:0000256" key="6">
    <source>
        <dbReference type="PROSITE-ProRule" id="PRU00050"/>
    </source>
</evidence>
<keyword evidence="3 5" id="KW-0378">Hydrolase</keyword>
<name>A0A8E7AZ26_9EURY</name>
<comment type="similarity">
    <text evidence="5">Belongs to the CheB family.</text>
</comment>
<dbReference type="NCBIfam" id="NF001965">
    <property type="entry name" value="PRK00742.1"/>
    <property type="match status" value="1"/>
</dbReference>
<evidence type="ECO:0000256" key="1">
    <source>
        <dbReference type="ARBA" id="ARBA00022490"/>
    </source>
</evidence>
<dbReference type="PROSITE" id="PS50122">
    <property type="entry name" value="CHEB"/>
    <property type="match status" value="1"/>
</dbReference>
<dbReference type="GO" id="GO:0005737">
    <property type="term" value="C:cytoplasm"/>
    <property type="evidence" value="ECO:0007669"/>
    <property type="project" value="UniProtKB-SubCell"/>
</dbReference>
<gene>
    <name evidence="5 10" type="primary">cheB</name>
    <name evidence="10" type="ORF">KHC33_08755</name>
</gene>
<dbReference type="Gene3D" id="3.40.50.2300">
    <property type="match status" value="1"/>
</dbReference>
<evidence type="ECO:0000256" key="5">
    <source>
        <dbReference type="HAMAP-Rule" id="MF_00099"/>
    </source>
</evidence>
<evidence type="ECO:0000256" key="2">
    <source>
        <dbReference type="ARBA" id="ARBA00022500"/>
    </source>
</evidence>
<dbReference type="InterPro" id="IPR011006">
    <property type="entry name" value="CheY-like_superfamily"/>
</dbReference>
<dbReference type="AlphaFoldDB" id="A0A8E7AZ26"/>
<dbReference type="InterPro" id="IPR008248">
    <property type="entry name" value="CheB-like"/>
</dbReference>
<keyword evidence="1 5" id="KW-0963">Cytoplasm</keyword>
<dbReference type="CDD" id="cd16432">
    <property type="entry name" value="CheB_Rec"/>
    <property type="match status" value="1"/>
</dbReference>
<dbReference type="Proteomes" id="UP000680656">
    <property type="component" value="Chromosome"/>
</dbReference>
<dbReference type="InterPro" id="IPR001789">
    <property type="entry name" value="Sig_transdc_resp-reg_receiver"/>
</dbReference>
<dbReference type="GeneID" id="65097269"/>
<evidence type="ECO:0000256" key="7">
    <source>
        <dbReference type="PROSITE-ProRule" id="PRU00169"/>
    </source>
</evidence>
<feature type="active site" evidence="5 6">
    <location>
        <position position="197"/>
    </location>
</feature>
<comment type="catalytic activity">
    <reaction evidence="5">
        <text>L-glutaminyl-[protein] + H2O = L-glutamyl-[protein] + NH4(+)</text>
        <dbReference type="Rhea" id="RHEA:16441"/>
        <dbReference type="Rhea" id="RHEA-COMP:10207"/>
        <dbReference type="Rhea" id="RHEA-COMP:10208"/>
        <dbReference type="ChEBI" id="CHEBI:15377"/>
        <dbReference type="ChEBI" id="CHEBI:28938"/>
        <dbReference type="ChEBI" id="CHEBI:29973"/>
        <dbReference type="ChEBI" id="CHEBI:30011"/>
        <dbReference type="EC" id="3.5.1.44"/>
    </reaction>
</comment>
<dbReference type="GO" id="GO:0032259">
    <property type="term" value="P:methylation"/>
    <property type="evidence" value="ECO:0007669"/>
    <property type="project" value="UniProtKB-KW"/>
</dbReference>
<dbReference type="RefSeq" id="WP_214418289.1">
    <property type="nucleotide sequence ID" value="NZ_CP075546.1"/>
</dbReference>
<dbReference type="SUPFAM" id="SSF52738">
    <property type="entry name" value="Methylesterase CheB, C-terminal domain"/>
    <property type="match status" value="1"/>
</dbReference>
<evidence type="ECO:0000313" key="11">
    <source>
        <dbReference type="Proteomes" id="UP000680656"/>
    </source>
</evidence>